<keyword evidence="3" id="KW-1185">Reference proteome</keyword>
<gene>
    <name evidence="2" type="ORF">SAMN04488502_10173</name>
</gene>
<evidence type="ECO:0000313" key="2">
    <source>
        <dbReference type="EMBL" id="SDL50481.1"/>
    </source>
</evidence>
<dbReference type="STRING" id="146817.SAMN04488502_10173"/>
<dbReference type="OrthoDB" id="1681436at2"/>
<evidence type="ECO:0000256" key="1">
    <source>
        <dbReference type="SAM" id="MobiDB-lite"/>
    </source>
</evidence>
<name>A0A1G9KL82_9FIRM</name>
<accession>A0A1G9KL82</accession>
<feature type="region of interest" description="Disordered" evidence="1">
    <location>
        <begin position="121"/>
        <end position="172"/>
    </location>
</feature>
<protein>
    <submittedName>
        <fullName evidence="2">Uncharacterized protein</fullName>
    </submittedName>
</protein>
<dbReference type="RefSeq" id="WP_092067163.1">
    <property type="nucleotide sequence ID" value="NZ_FNHB01000001.1"/>
</dbReference>
<evidence type="ECO:0000313" key="3">
    <source>
        <dbReference type="Proteomes" id="UP000214880"/>
    </source>
</evidence>
<dbReference type="AlphaFoldDB" id="A0A1G9KL82"/>
<organism evidence="2 3">
    <name type="scientific">Dendrosporobacter quercicolus</name>
    <dbReference type="NCBI Taxonomy" id="146817"/>
    <lineage>
        <taxon>Bacteria</taxon>
        <taxon>Bacillati</taxon>
        <taxon>Bacillota</taxon>
        <taxon>Negativicutes</taxon>
        <taxon>Selenomonadales</taxon>
        <taxon>Sporomusaceae</taxon>
        <taxon>Dendrosporobacter</taxon>
    </lineage>
</organism>
<reference evidence="2 3" key="1">
    <citation type="submission" date="2016-10" db="EMBL/GenBank/DDBJ databases">
        <authorList>
            <person name="de Groot N.N."/>
        </authorList>
    </citation>
    <scope>NUCLEOTIDE SEQUENCE [LARGE SCALE GENOMIC DNA]</scope>
    <source>
        <strain evidence="2 3">DSM 1736</strain>
    </source>
</reference>
<dbReference type="EMBL" id="FNHB01000001">
    <property type="protein sequence ID" value="SDL50481.1"/>
    <property type="molecule type" value="Genomic_DNA"/>
</dbReference>
<sequence>MSNITPDKTLLQSIIRMVDTVSAEGSYDTLINVLALLCIITILNKQSPQARQQAATSTPAASPIQKLLGELTKNDGGGGGSGGPSLDTIMSLLPLLNSPQLKSKLNPANMSTILGLINSLSGSGNDKHESSKNDKQEKPEPKAETKKAAPAAAVTESIPLPSEPETEDDAKKTAARYLNWKTNF</sequence>
<proteinExistence type="predicted"/>
<dbReference type="Proteomes" id="UP000214880">
    <property type="component" value="Unassembled WGS sequence"/>
</dbReference>
<feature type="compositionally biased region" description="Basic and acidic residues" evidence="1">
    <location>
        <begin position="125"/>
        <end position="147"/>
    </location>
</feature>